<comment type="caution">
    <text evidence="1">The sequence shown here is derived from an EMBL/GenBank/DDBJ whole genome shotgun (WGS) entry which is preliminary data.</text>
</comment>
<evidence type="ECO:0000313" key="1">
    <source>
        <dbReference type="EMBL" id="OPA78850.1"/>
    </source>
</evidence>
<accession>A0AAX0LBF8</accession>
<gene>
    <name evidence="1" type="ORF">BFG04_02140</name>
</gene>
<name>A0AAX0LBF8_9BACT</name>
<proteinExistence type="predicted"/>
<dbReference type="EMBL" id="MCRK01000024">
    <property type="protein sequence ID" value="OPA78850.1"/>
    <property type="molecule type" value="Genomic_DNA"/>
</dbReference>
<evidence type="ECO:0000313" key="2">
    <source>
        <dbReference type="Proteomes" id="UP000189728"/>
    </source>
</evidence>
<reference evidence="1 2" key="1">
    <citation type="submission" date="2016-08" db="EMBL/GenBank/DDBJ databases">
        <title>Campylobacter species from sea mammals.</title>
        <authorList>
            <person name="Gilbert M.J."/>
            <person name="Byrne B.A."/>
            <person name="Zomer A.L."/>
            <person name="Wagenaar J.A."/>
        </authorList>
    </citation>
    <scope>NUCLEOTIDE SEQUENCE [LARGE SCALE GENOMIC DNA]</scope>
    <source>
        <strain evidence="1 2">1105248</strain>
    </source>
</reference>
<sequence>MEILKEEFTVSYSVKFALVRSSASGSFEGNDYSPSVRLISQNVYEVENSKTDNIDDSLQIATFKIECPDNETAGKVAKSIKDRIKKGEVLHFAGSLPNDSKVIKIITPYDTFLSDNIAIAKTEFKEDKKAK</sequence>
<protein>
    <submittedName>
        <fullName evidence="1">Uncharacterized protein</fullName>
    </submittedName>
</protein>
<dbReference type="AlphaFoldDB" id="A0AAX0LBF8"/>
<organism evidence="1 2">
    <name type="scientific">Campylobacter pinnipediorum subsp. pinnipediorum</name>
    <dbReference type="NCBI Taxonomy" id="1660067"/>
    <lineage>
        <taxon>Bacteria</taxon>
        <taxon>Pseudomonadati</taxon>
        <taxon>Campylobacterota</taxon>
        <taxon>Epsilonproteobacteria</taxon>
        <taxon>Campylobacterales</taxon>
        <taxon>Campylobacteraceae</taxon>
        <taxon>Campylobacter</taxon>
    </lineage>
</organism>
<dbReference type="RefSeq" id="WP_069632827.1">
    <property type="nucleotide sequence ID" value="NZ_CP012546.1"/>
</dbReference>
<dbReference type="Proteomes" id="UP000189728">
    <property type="component" value="Unassembled WGS sequence"/>
</dbReference>